<feature type="coiled-coil region" evidence="3">
    <location>
        <begin position="213"/>
        <end position="240"/>
    </location>
</feature>
<gene>
    <name evidence="5" type="ORF">SAMN02745194_02387</name>
</gene>
<dbReference type="Pfam" id="PF02321">
    <property type="entry name" value="OEP"/>
    <property type="match status" value="2"/>
</dbReference>
<comment type="similarity">
    <text evidence="1 2">Belongs to the outer membrane factor (OMF) (TC 1.B.17) family.</text>
</comment>
<evidence type="ECO:0000256" key="1">
    <source>
        <dbReference type="ARBA" id="ARBA00007613"/>
    </source>
</evidence>
<feature type="region of interest" description="Disordered" evidence="4">
    <location>
        <begin position="1"/>
        <end position="33"/>
    </location>
</feature>
<organism evidence="5 6">
    <name type="scientific">Muricoccus roseus</name>
    <dbReference type="NCBI Taxonomy" id="198092"/>
    <lineage>
        <taxon>Bacteria</taxon>
        <taxon>Pseudomonadati</taxon>
        <taxon>Pseudomonadota</taxon>
        <taxon>Alphaproteobacteria</taxon>
        <taxon>Acetobacterales</taxon>
        <taxon>Roseomonadaceae</taxon>
        <taxon>Muricoccus</taxon>
    </lineage>
</organism>
<dbReference type="GO" id="GO:0005886">
    <property type="term" value="C:plasma membrane"/>
    <property type="evidence" value="ECO:0007669"/>
    <property type="project" value="UniProtKB-SubCell"/>
</dbReference>
<evidence type="ECO:0000313" key="5">
    <source>
        <dbReference type="EMBL" id="SHJ35525.1"/>
    </source>
</evidence>
<keyword evidence="2" id="KW-1134">Transmembrane beta strand</keyword>
<keyword evidence="2" id="KW-0812">Transmembrane</keyword>
<reference evidence="5 6" key="1">
    <citation type="submission" date="2016-11" db="EMBL/GenBank/DDBJ databases">
        <authorList>
            <person name="Jaros S."/>
            <person name="Januszkiewicz K."/>
            <person name="Wedrychowicz H."/>
        </authorList>
    </citation>
    <scope>NUCLEOTIDE SEQUENCE [LARGE SCALE GENOMIC DNA]</scope>
    <source>
        <strain evidence="5 6">DSM 14916</strain>
    </source>
</reference>
<dbReference type="InterPro" id="IPR010131">
    <property type="entry name" value="MdtP/NodT-like"/>
</dbReference>
<comment type="subcellular location">
    <subcellularLocation>
        <location evidence="2">Cell membrane</location>
        <topology evidence="2">Lipid-anchor</topology>
    </subcellularLocation>
</comment>
<dbReference type="AlphaFoldDB" id="A0A1M6IMA5"/>
<dbReference type="Gene3D" id="1.20.1600.10">
    <property type="entry name" value="Outer membrane efflux proteins (OEP)"/>
    <property type="match status" value="1"/>
</dbReference>
<dbReference type="PANTHER" id="PTHR30203">
    <property type="entry name" value="OUTER MEMBRANE CATION EFFLUX PROTEIN"/>
    <property type="match status" value="1"/>
</dbReference>
<keyword evidence="3" id="KW-0175">Coiled coil</keyword>
<dbReference type="Gene3D" id="2.20.200.10">
    <property type="entry name" value="Outer membrane efflux proteins (OEP)"/>
    <property type="match status" value="1"/>
</dbReference>
<keyword evidence="6" id="KW-1185">Reference proteome</keyword>
<dbReference type="STRING" id="198092.SAMN02745194_02387"/>
<name>A0A1M6IMA5_9PROT</name>
<keyword evidence="2" id="KW-0564">Palmitate</keyword>
<evidence type="ECO:0000256" key="4">
    <source>
        <dbReference type="SAM" id="MobiDB-lite"/>
    </source>
</evidence>
<keyword evidence="2 5" id="KW-0449">Lipoprotein</keyword>
<dbReference type="NCBIfam" id="TIGR01845">
    <property type="entry name" value="outer_NodT"/>
    <property type="match status" value="1"/>
</dbReference>
<dbReference type="EMBL" id="FQZF01000012">
    <property type="protein sequence ID" value="SHJ35525.1"/>
    <property type="molecule type" value="Genomic_DNA"/>
</dbReference>
<proteinExistence type="inferred from homology"/>
<keyword evidence="2" id="KW-0472">Membrane</keyword>
<dbReference type="PANTHER" id="PTHR30203:SF33">
    <property type="entry name" value="BLR4455 PROTEIN"/>
    <property type="match status" value="1"/>
</dbReference>
<protein>
    <submittedName>
        <fullName evidence="5">Efflux transporter, outer membrane factor (OMF) lipoprotein, NodT family</fullName>
    </submittedName>
</protein>
<dbReference type="SUPFAM" id="SSF56954">
    <property type="entry name" value="Outer membrane efflux proteins (OEP)"/>
    <property type="match status" value="1"/>
</dbReference>
<accession>A0A1M6IMA5</accession>
<evidence type="ECO:0000256" key="2">
    <source>
        <dbReference type="RuleBase" id="RU362097"/>
    </source>
</evidence>
<dbReference type="InterPro" id="IPR003423">
    <property type="entry name" value="OMP_efflux"/>
</dbReference>
<evidence type="ECO:0000313" key="6">
    <source>
        <dbReference type="Proteomes" id="UP000184387"/>
    </source>
</evidence>
<evidence type="ECO:0000256" key="3">
    <source>
        <dbReference type="SAM" id="Coils"/>
    </source>
</evidence>
<dbReference type="Proteomes" id="UP000184387">
    <property type="component" value="Unassembled WGS sequence"/>
</dbReference>
<sequence>MAVREQQVAKGNSPWGADAKPPKMTRVRDATSMTNPAVTTRRGTNRLMLAALIGSLPGCSLLPDALPAVEAGPNRFRETESGTPVRWPDPNWWRGYGSVELERLMRRMASENLDLAAAAARVRQADASTRIAGSALLPLVTAGGSAQRSRSGAGNRAVTQYSADLAASYEVDFWGRNRSTAESARLTAVARRFDLGTALITAEASVANTYFTILEAREALRIQQQNLQAAERVLTVIRQQVAAGTATGLDLAQQETVVAQQQAAVPPLRQTVSENLAALAVLVGLAPSQLEVVAEGFEGLDVPSPAPGLPSELLARRPDVLSAEADLAAARANVVAARAALFPSLNLSAQGGFQSLLLGTLLRPEAQFYSLVASLAQTVFDGGALRGQVELARAQQEELLVAYRQAILSALSDVESALAALRETTEQERLLREAESRAARAYNIAEAQLRGGIINLITLLNTQTTLFSARRNLSNARLSRFQASVGLFRALGGGWGAGAPTVVSEVAR</sequence>
<dbReference type="GO" id="GO:0015562">
    <property type="term" value="F:efflux transmembrane transporter activity"/>
    <property type="evidence" value="ECO:0007669"/>
    <property type="project" value="InterPro"/>
</dbReference>